<dbReference type="KEGG" id="sbat:G4Z16_29710"/>
<dbReference type="SUPFAM" id="SSF53335">
    <property type="entry name" value="S-adenosyl-L-methionine-dependent methyltransferases"/>
    <property type="match status" value="1"/>
</dbReference>
<protein>
    <submittedName>
        <fullName evidence="3">Class I SAM-dependent methyltransferase</fullName>
    </submittedName>
</protein>
<keyword evidence="3" id="KW-0489">Methyltransferase</keyword>
<organism evidence="3 4">
    <name type="scientific">Streptomyces bathyalis</name>
    <dbReference type="NCBI Taxonomy" id="2710756"/>
    <lineage>
        <taxon>Bacteria</taxon>
        <taxon>Bacillati</taxon>
        <taxon>Actinomycetota</taxon>
        <taxon>Actinomycetes</taxon>
        <taxon>Kitasatosporales</taxon>
        <taxon>Streptomycetaceae</taxon>
        <taxon>Streptomyces</taxon>
    </lineage>
</organism>
<dbReference type="InterPro" id="IPR029063">
    <property type="entry name" value="SAM-dependent_MTases_sf"/>
</dbReference>
<proteinExistence type="predicted"/>
<feature type="domain" description="Methyltransferase type 11" evidence="2">
    <location>
        <begin position="50"/>
        <end position="139"/>
    </location>
</feature>
<dbReference type="GO" id="GO:0032259">
    <property type="term" value="P:methylation"/>
    <property type="evidence" value="ECO:0007669"/>
    <property type="project" value="UniProtKB-KW"/>
</dbReference>
<evidence type="ECO:0000313" key="4">
    <source>
        <dbReference type="Proteomes" id="UP000595046"/>
    </source>
</evidence>
<evidence type="ECO:0000259" key="2">
    <source>
        <dbReference type="Pfam" id="PF08241"/>
    </source>
</evidence>
<keyword evidence="3" id="KW-0808">Transferase</keyword>
<evidence type="ECO:0000313" key="3">
    <source>
        <dbReference type="EMBL" id="QPP09899.1"/>
    </source>
</evidence>
<gene>
    <name evidence="3" type="ORF">G4Z16_29710</name>
</gene>
<dbReference type="InterPro" id="IPR013216">
    <property type="entry name" value="Methyltransf_11"/>
</dbReference>
<evidence type="ECO:0000256" key="1">
    <source>
        <dbReference type="SAM" id="MobiDB-lite"/>
    </source>
</evidence>
<dbReference type="AlphaFoldDB" id="A0A7T1TBF3"/>
<sequence>MTAFTRDGHSGTGPGDFTRDGCSVEMYSRLPAHGEAGVVLGAVPPGASLLELGAGAGRMTRPLVAGGLKVTAVDESAEMLAQIGDTAPTVLSAIEDLDLGRQFDAVLLASFLVNTADDAQRGRLLNTCVRHTAPDGFVLLQRERDGLHEGLSAGDTWQSGPVQVSIVSIEPLGDGVSRTCIGYAFEDARWTQTFYSQNLPEPRFEAALSDAGLAVDAYLTDDRTWVRARVQGVQPGS</sequence>
<accession>A0A7T1TBF3</accession>
<dbReference type="CDD" id="cd02440">
    <property type="entry name" value="AdoMet_MTases"/>
    <property type="match status" value="1"/>
</dbReference>
<dbReference type="Proteomes" id="UP000595046">
    <property type="component" value="Chromosome"/>
</dbReference>
<dbReference type="EMBL" id="CP048882">
    <property type="protein sequence ID" value="QPP09899.1"/>
    <property type="molecule type" value="Genomic_DNA"/>
</dbReference>
<keyword evidence="4" id="KW-1185">Reference proteome</keyword>
<dbReference type="RefSeq" id="WP_197353658.1">
    <property type="nucleotide sequence ID" value="NZ_CP048882.1"/>
</dbReference>
<dbReference type="GO" id="GO:0008757">
    <property type="term" value="F:S-adenosylmethionine-dependent methyltransferase activity"/>
    <property type="evidence" value="ECO:0007669"/>
    <property type="project" value="InterPro"/>
</dbReference>
<dbReference type="Pfam" id="PF08241">
    <property type="entry name" value="Methyltransf_11"/>
    <property type="match status" value="1"/>
</dbReference>
<feature type="region of interest" description="Disordered" evidence="1">
    <location>
        <begin position="1"/>
        <end position="20"/>
    </location>
</feature>
<name>A0A7T1TBF3_9ACTN</name>
<dbReference type="Gene3D" id="3.40.50.150">
    <property type="entry name" value="Vaccinia Virus protein VP39"/>
    <property type="match status" value="1"/>
</dbReference>
<reference evidence="4" key="1">
    <citation type="submission" date="2020-02" db="EMBL/GenBank/DDBJ databases">
        <title>Streptomyces sp. ASO4wet.</title>
        <authorList>
            <person name="Risdian C."/>
            <person name="Landwehr W."/>
            <person name="Schupp P."/>
            <person name="Wink J."/>
        </authorList>
    </citation>
    <scope>NUCLEOTIDE SEQUENCE [LARGE SCALE GENOMIC DNA]</scope>
    <source>
        <strain evidence="4">ASO4wet</strain>
    </source>
</reference>